<dbReference type="InterPro" id="IPR002401">
    <property type="entry name" value="Cyt_P450_E_grp-I"/>
</dbReference>
<keyword evidence="5 8" id="KW-0503">Monooxygenase</keyword>
<dbReference type="GO" id="GO:0016705">
    <property type="term" value="F:oxidoreductase activity, acting on paired donors, with incorporation or reduction of molecular oxygen"/>
    <property type="evidence" value="ECO:0007669"/>
    <property type="project" value="InterPro"/>
</dbReference>
<comment type="similarity">
    <text evidence="1 5">Belongs to the cytochrome P450 family.</text>
</comment>
<evidence type="ECO:0000256" key="2">
    <source>
        <dbReference type="ARBA" id="ARBA00022723"/>
    </source>
</evidence>
<dbReference type="InParanoid" id="A0A6P3ZSM3"/>
<dbReference type="PANTHER" id="PTHR47955:SF15">
    <property type="entry name" value="CYTOCHROME P450 71A2-LIKE"/>
    <property type="match status" value="1"/>
</dbReference>
<evidence type="ECO:0000256" key="3">
    <source>
        <dbReference type="ARBA" id="ARBA00023004"/>
    </source>
</evidence>
<keyword evidence="2 4" id="KW-0479">Metal-binding</keyword>
<organism evidence="7 8">
    <name type="scientific">Ziziphus jujuba</name>
    <name type="common">Chinese jujube</name>
    <name type="synonym">Ziziphus sativa</name>
    <dbReference type="NCBI Taxonomy" id="326968"/>
    <lineage>
        <taxon>Eukaryota</taxon>
        <taxon>Viridiplantae</taxon>
        <taxon>Streptophyta</taxon>
        <taxon>Embryophyta</taxon>
        <taxon>Tracheophyta</taxon>
        <taxon>Spermatophyta</taxon>
        <taxon>Magnoliopsida</taxon>
        <taxon>eudicotyledons</taxon>
        <taxon>Gunneridae</taxon>
        <taxon>Pentapetalae</taxon>
        <taxon>rosids</taxon>
        <taxon>fabids</taxon>
        <taxon>Rosales</taxon>
        <taxon>Rhamnaceae</taxon>
        <taxon>Paliureae</taxon>
        <taxon>Ziziphus</taxon>
    </lineage>
</organism>
<keyword evidence="7" id="KW-1185">Reference proteome</keyword>
<dbReference type="SMR" id="A0A6P3ZSM3"/>
<dbReference type="FunFam" id="1.10.630.10:FF:000011">
    <property type="entry name" value="Cytochrome P450 83B1"/>
    <property type="match status" value="1"/>
</dbReference>
<protein>
    <submittedName>
        <fullName evidence="8">Phenylacetaldehyde oxime monooxygenase CYP71AN24</fullName>
    </submittedName>
</protein>
<feature type="transmembrane region" description="Helical" evidence="6">
    <location>
        <begin position="12"/>
        <end position="34"/>
    </location>
</feature>
<evidence type="ECO:0000313" key="7">
    <source>
        <dbReference type="Proteomes" id="UP001652623"/>
    </source>
</evidence>
<feature type="binding site" description="axial binding residue" evidence="4">
    <location>
        <position position="455"/>
    </location>
    <ligand>
        <name>heme</name>
        <dbReference type="ChEBI" id="CHEBI:30413"/>
    </ligand>
    <ligandPart>
        <name>Fe</name>
        <dbReference type="ChEBI" id="CHEBI:18248"/>
    </ligandPart>
</feature>
<dbReference type="Gene3D" id="1.10.630.10">
    <property type="entry name" value="Cytochrome P450"/>
    <property type="match status" value="1"/>
</dbReference>
<gene>
    <name evidence="8" type="primary">LOC107418334</name>
</gene>
<dbReference type="PRINTS" id="PR00463">
    <property type="entry name" value="EP450I"/>
</dbReference>
<dbReference type="InterPro" id="IPR001128">
    <property type="entry name" value="Cyt_P450"/>
</dbReference>
<dbReference type="KEGG" id="zju:107418334"/>
<name>A0A6P3ZSM3_ZIZJJ</name>
<dbReference type="GO" id="GO:0004497">
    <property type="term" value="F:monooxygenase activity"/>
    <property type="evidence" value="ECO:0007669"/>
    <property type="project" value="UniProtKB-KW"/>
</dbReference>
<dbReference type="PANTHER" id="PTHR47955">
    <property type="entry name" value="CYTOCHROME P450 FAMILY 71 PROTEIN"/>
    <property type="match status" value="1"/>
</dbReference>
<comment type="cofactor">
    <cofactor evidence="4">
        <name>heme</name>
        <dbReference type="ChEBI" id="CHEBI:30413"/>
    </cofactor>
</comment>
<keyword evidence="3 4" id="KW-0408">Iron</keyword>
<reference evidence="8" key="2">
    <citation type="submission" date="2025-08" db="UniProtKB">
        <authorList>
            <consortium name="RefSeq"/>
        </authorList>
    </citation>
    <scope>IDENTIFICATION</scope>
    <source>
        <tissue evidence="8">Seedling</tissue>
    </source>
</reference>
<evidence type="ECO:0000313" key="8">
    <source>
        <dbReference type="RefSeq" id="XP_015882504.1"/>
    </source>
</evidence>
<evidence type="ECO:0000256" key="4">
    <source>
        <dbReference type="PIRSR" id="PIRSR602401-1"/>
    </source>
</evidence>
<keyword evidence="5" id="KW-0560">Oxidoreductase</keyword>
<dbReference type="PROSITE" id="PS00086">
    <property type="entry name" value="CYTOCHROME_P450"/>
    <property type="match status" value="1"/>
</dbReference>
<evidence type="ECO:0000256" key="5">
    <source>
        <dbReference type="RuleBase" id="RU000461"/>
    </source>
</evidence>
<dbReference type="Proteomes" id="UP001652623">
    <property type="component" value="Chromosome 2"/>
</dbReference>
<dbReference type="CDD" id="cd11072">
    <property type="entry name" value="CYP71-like"/>
    <property type="match status" value="1"/>
</dbReference>
<proteinExistence type="inferred from homology"/>
<reference evidence="7" key="1">
    <citation type="submission" date="2025-05" db="UniProtKB">
        <authorList>
            <consortium name="RefSeq"/>
        </authorList>
    </citation>
    <scope>NUCLEOTIDE SEQUENCE [LARGE SCALE GENOMIC DNA]</scope>
</reference>
<keyword evidence="4 5" id="KW-0349">Heme</keyword>
<sequence length="515" mass="58560">MALSLPLMINQLSILFHPFLVSLFFLLSLLFLFIRSRSGGKRKLNLPPSPPRFPIIGNLHQLGSLLHSSFRDLSLKYGPDLMLLQLGQTPTLVVSSAEMVKEMIKSHDIVFSNRPRTTAADILLYGCKDVSFSPYGEYWRQVRKIGVLELLSMKRVHQFQFVRDEEVAILVERIRKASVKGVPVNLTEMLFAVSNNIVSRCVLGQCFVGEDGKSKFGEVARRLMTHFVEFSVGDFFPSLRFIDDLRGFTGRLKKTFGELDAFFDKVIEVHKAVMESDTADSKDFVDILLRLQNDKMLDFEFTRNDLKALLIDMFVGGSHTTSTSLEWLMAELVKNPKVMKKAQEEVRKVVGKKPKVEMEDINQMEYLKCVIKENARLHPPVPLLVPRETTSKIEMGGYHIPAKTRVFINAWAIQRDPRSWDRAEEFIPERFEKSSVDFKGQDFQLIPFGIGRRGCPGMSFGITSIEYVIANLLYWFDWKASDGGLGENLDMSEANGLTVTKIVPLRLVPISYSTT</sequence>
<dbReference type="PRINTS" id="PR00385">
    <property type="entry name" value="P450"/>
</dbReference>
<dbReference type="GO" id="GO:0020037">
    <property type="term" value="F:heme binding"/>
    <property type="evidence" value="ECO:0007669"/>
    <property type="project" value="InterPro"/>
</dbReference>
<evidence type="ECO:0000256" key="1">
    <source>
        <dbReference type="ARBA" id="ARBA00010617"/>
    </source>
</evidence>
<keyword evidence="6" id="KW-0472">Membrane</keyword>
<dbReference type="SUPFAM" id="SSF48264">
    <property type="entry name" value="Cytochrome P450"/>
    <property type="match status" value="1"/>
</dbReference>
<dbReference type="GeneID" id="107418334"/>
<dbReference type="Pfam" id="PF00067">
    <property type="entry name" value="p450"/>
    <property type="match status" value="1"/>
</dbReference>
<keyword evidence="6" id="KW-1133">Transmembrane helix</keyword>
<dbReference type="InterPro" id="IPR036396">
    <property type="entry name" value="Cyt_P450_sf"/>
</dbReference>
<dbReference type="InterPro" id="IPR017972">
    <property type="entry name" value="Cyt_P450_CS"/>
</dbReference>
<dbReference type="AlphaFoldDB" id="A0A6P3ZSM3"/>
<dbReference type="GO" id="GO:0005506">
    <property type="term" value="F:iron ion binding"/>
    <property type="evidence" value="ECO:0007669"/>
    <property type="project" value="InterPro"/>
</dbReference>
<keyword evidence="6" id="KW-0812">Transmembrane</keyword>
<dbReference type="RefSeq" id="XP_015882504.1">
    <property type="nucleotide sequence ID" value="XM_016027018.4"/>
</dbReference>
<evidence type="ECO:0000256" key="6">
    <source>
        <dbReference type="SAM" id="Phobius"/>
    </source>
</evidence>
<accession>A0A6P3ZSM3</accession>